<dbReference type="EMBL" id="AK314880">
    <property type="protein sequence ID" value="BAG37395.1"/>
    <property type="molecule type" value="mRNA"/>
</dbReference>
<accession>B2RBZ8</accession>
<proteinExistence type="evidence at transcript level"/>
<protein>
    <submittedName>
        <fullName evidence="1">cDNA, FLJ95781</fullName>
    </submittedName>
</protein>
<name>B2RBZ8_HUMAN</name>
<sequence>MVSISDFLIRACEYPGACIFAKTVIKVA</sequence>
<organism evidence="1">
    <name type="scientific">Homo sapiens</name>
    <name type="common">Human</name>
    <dbReference type="NCBI Taxonomy" id="9606"/>
    <lineage>
        <taxon>Eukaryota</taxon>
        <taxon>Metazoa</taxon>
        <taxon>Chordata</taxon>
        <taxon>Craniata</taxon>
        <taxon>Vertebrata</taxon>
        <taxon>Euteleostomi</taxon>
        <taxon>Mammalia</taxon>
        <taxon>Eutheria</taxon>
        <taxon>Euarchontoglires</taxon>
        <taxon>Primates</taxon>
        <taxon>Haplorrhini</taxon>
        <taxon>Catarrhini</taxon>
        <taxon>Hominidae</taxon>
        <taxon>Homo</taxon>
    </lineage>
</organism>
<evidence type="ECO:0000313" key="1">
    <source>
        <dbReference type="EMBL" id="BAG37395.1"/>
    </source>
</evidence>
<dbReference type="AlphaFoldDB" id="B2RBZ8"/>
<reference evidence="1" key="1">
    <citation type="submission" date="2008-01" db="EMBL/GenBank/DDBJ databases">
        <title>NEDO functional analysis of protein and research application project.</title>
        <authorList>
            <person name="Wakamatsu A."/>
            <person name="Yamamoto J."/>
            <person name="Kimura K."/>
            <person name="Kaida T."/>
            <person name="Tsuchiya K."/>
            <person name="Iida Y."/>
            <person name="Takayama Y."/>
            <person name="Murakawa K."/>
            <person name="Kanehori K."/>
            <person name="Andoh T."/>
            <person name="Kagawa N."/>
            <person name="Sato R."/>
            <person name="Kawamura Y."/>
            <person name="Tanaka S."/>
            <person name="Kisu Y."/>
            <person name="Sugano S."/>
            <person name="Goshima N."/>
            <person name="Nomura N."/>
            <person name="Isogai T."/>
        </authorList>
    </citation>
    <scope>NUCLEOTIDE SEQUENCE</scope>
    <source>
        <tissue evidence="1">Thalamus</tissue>
    </source>
</reference>